<dbReference type="EMBL" id="JAPQKH010000003">
    <property type="protein sequence ID" value="KAJ5107966.1"/>
    <property type="molecule type" value="Genomic_DNA"/>
</dbReference>
<evidence type="ECO:0000313" key="2">
    <source>
        <dbReference type="EMBL" id="KAJ5107966.1"/>
    </source>
</evidence>
<gene>
    <name evidence="2" type="ORF">N7456_004641</name>
</gene>
<organism evidence="2 3">
    <name type="scientific">Penicillium angulare</name>
    <dbReference type="NCBI Taxonomy" id="116970"/>
    <lineage>
        <taxon>Eukaryota</taxon>
        <taxon>Fungi</taxon>
        <taxon>Dikarya</taxon>
        <taxon>Ascomycota</taxon>
        <taxon>Pezizomycotina</taxon>
        <taxon>Eurotiomycetes</taxon>
        <taxon>Eurotiomycetidae</taxon>
        <taxon>Eurotiales</taxon>
        <taxon>Aspergillaceae</taxon>
        <taxon>Penicillium</taxon>
    </lineage>
</organism>
<accession>A0A9W9FWT6</accession>
<evidence type="ECO:0000313" key="3">
    <source>
        <dbReference type="Proteomes" id="UP001149165"/>
    </source>
</evidence>
<keyword evidence="1" id="KW-0472">Membrane</keyword>
<name>A0A9W9FWT6_9EURO</name>
<evidence type="ECO:0000256" key="1">
    <source>
        <dbReference type="SAM" id="Phobius"/>
    </source>
</evidence>
<reference evidence="2" key="1">
    <citation type="submission" date="2022-11" db="EMBL/GenBank/DDBJ databases">
        <authorList>
            <person name="Petersen C."/>
        </authorList>
    </citation>
    <scope>NUCLEOTIDE SEQUENCE</scope>
    <source>
        <strain evidence="2">IBT 30069</strain>
    </source>
</reference>
<keyword evidence="1" id="KW-1133">Transmembrane helix</keyword>
<feature type="transmembrane region" description="Helical" evidence="1">
    <location>
        <begin position="12"/>
        <end position="31"/>
    </location>
</feature>
<protein>
    <submittedName>
        <fullName evidence="2">Uncharacterized protein</fullName>
    </submittedName>
</protein>
<dbReference type="Proteomes" id="UP001149165">
    <property type="component" value="Unassembled WGS sequence"/>
</dbReference>
<reference evidence="2" key="2">
    <citation type="journal article" date="2023" name="IMA Fungus">
        <title>Comparative genomic study of the Penicillium genus elucidates a diverse pangenome and 15 lateral gene transfer events.</title>
        <authorList>
            <person name="Petersen C."/>
            <person name="Sorensen T."/>
            <person name="Nielsen M.R."/>
            <person name="Sondergaard T.E."/>
            <person name="Sorensen J.L."/>
            <person name="Fitzpatrick D.A."/>
            <person name="Frisvad J.C."/>
            <person name="Nielsen K.L."/>
        </authorList>
    </citation>
    <scope>NUCLEOTIDE SEQUENCE</scope>
    <source>
        <strain evidence="2">IBT 30069</strain>
    </source>
</reference>
<keyword evidence="3" id="KW-1185">Reference proteome</keyword>
<comment type="caution">
    <text evidence="2">The sequence shown here is derived from an EMBL/GenBank/DDBJ whole genome shotgun (WGS) entry which is preliminary data.</text>
</comment>
<sequence>MESFHAFYLSKAPSAYAVGIVIIFGVCIYLTGSRPGMATCLNGWLSLERSKGRWDLGQLPLLETQPDFDWKTEKPKELRPFKSIYNMSMGTVNIP</sequence>
<dbReference type="AlphaFoldDB" id="A0A9W9FWT6"/>
<keyword evidence="1" id="KW-0812">Transmembrane</keyword>
<proteinExistence type="predicted"/>